<comment type="caution">
    <text evidence="5">The sequence shown here is derived from an EMBL/GenBank/DDBJ whole genome shotgun (WGS) entry which is preliminary data.</text>
</comment>
<dbReference type="InterPro" id="IPR039261">
    <property type="entry name" value="FNR_nucleotide-bd"/>
</dbReference>
<dbReference type="PANTHER" id="PTHR47354:SF5">
    <property type="entry name" value="PROTEIN RFBI"/>
    <property type="match status" value="1"/>
</dbReference>
<evidence type="ECO:0000256" key="1">
    <source>
        <dbReference type="ARBA" id="ARBA00001974"/>
    </source>
</evidence>
<dbReference type="Pfam" id="PF00970">
    <property type="entry name" value="FAD_binding_6"/>
    <property type="match status" value="1"/>
</dbReference>
<evidence type="ECO:0000259" key="4">
    <source>
        <dbReference type="PROSITE" id="PS51384"/>
    </source>
</evidence>
<dbReference type="CDD" id="cd00207">
    <property type="entry name" value="fer2"/>
    <property type="match status" value="1"/>
</dbReference>
<dbReference type="RefSeq" id="WP_345535465.1">
    <property type="nucleotide sequence ID" value="NZ_BAABGJ010000002.1"/>
</dbReference>
<dbReference type="InterPro" id="IPR050415">
    <property type="entry name" value="MRET"/>
</dbReference>
<dbReference type="PROSITE" id="PS51085">
    <property type="entry name" value="2FE2S_FER_2"/>
    <property type="match status" value="1"/>
</dbReference>
<dbReference type="InterPro" id="IPR012675">
    <property type="entry name" value="Beta-grasp_dom_sf"/>
</dbReference>
<dbReference type="PRINTS" id="PR00410">
    <property type="entry name" value="PHEHYDRXLASE"/>
</dbReference>
<dbReference type="SUPFAM" id="SSF52343">
    <property type="entry name" value="Ferredoxin reductase-like, C-terminal NADP-linked domain"/>
    <property type="match status" value="1"/>
</dbReference>
<keyword evidence="6" id="KW-1185">Reference proteome</keyword>
<protein>
    <submittedName>
        <fullName evidence="5">2Fe-2S iron-sulfur cluster-binding protein</fullName>
    </submittedName>
</protein>
<dbReference type="Gene3D" id="3.40.50.80">
    <property type="entry name" value="Nucleotide-binding domain of ferredoxin-NADP reductase (FNR) module"/>
    <property type="match status" value="1"/>
</dbReference>
<keyword evidence="2" id="KW-0408">Iron</keyword>
<evidence type="ECO:0000256" key="2">
    <source>
        <dbReference type="ARBA" id="ARBA00022714"/>
    </source>
</evidence>
<keyword evidence="2" id="KW-0001">2Fe-2S</keyword>
<dbReference type="PROSITE" id="PS51384">
    <property type="entry name" value="FAD_FR"/>
    <property type="match status" value="1"/>
</dbReference>
<dbReference type="InterPro" id="IPR006058">
    <property type="entry name" value="2Fe2S_fd_BS"/>
</dbReference>
<proteinExistence type="predicted"/>
<dbReference type="CDD" id="cd06187">
    <property type="entry name" value="O2ase_reductase_like"/>
    <property type="match status" value="1"/>
</dbReference>
<keyword evidence="2" id="KW-0479">Metal-binding</keyword>
<reference evidence="6" key="1">
    <citation type="journal article" date="2019" name="Int. J. Syst. Evol. Microbiol.">
        <title>The Global Catalogue of Microorganisms (GCM) 10K type strain sequencing project: providing services to taxonomists for standard genome sequencing and annotation.</title>
        <authorList>
            <consortium name="The Broad Institute Genomics Platform"/>
            <consortium name="The Broad Institute Genome Sequencing Center for Infectious Disease"/>
            <person name="Wu L."/>
            <person name="Ma J."/>
        </authorList>
    </citation>
    <scope>NUCLEOTIDE SEQUENCE [LARGE SCALE GENOMIC DNA]</scope>
    <source>
        <strain evidence="6">JCM 17804</strain>
    </source>
</reference>
<dbReference type="InterPro" id="IPR036010">
    <property type="entry name" value="2Fe-2S_ferredoxin-like_sf"/>
</dbReference>
<name>A0ABP8GUV7_9BURK</name>
<evidence type="ECO:0000313" key="5">
    <source>
        <dbReference type="EMBL" id="GAA4330068.1"/>
    </source>
</evidence>
<dbReference type="PROSITE" id="PS00197">
    <property type="entry name" value="2FE2S_FER_1"/>
    <property type="match status" value="1"/>
</dbReference>
<keyword evidence="2" id="KW-0411">Iron-sulfur</keyword>
<organism evidence="5 6">
    <name type="scientific">Variovorax defluvii</name>
    <dbReference type="NCBI Taxonomy" id="913761"/>
    <lineage>
        <taxon>Bacteria</taxon>
        <taxon>Pseudomonadati</taxon>
        <taxon>Pseudomonadota</taxon>
        <taxon>Betaproteobacteria</taxon>
        <taxon>Burkholderiales</taxon>
        <taxon>Comamonadaceae</taxon>
        <taxon>Variovorax</taxon>
    </lineage>
</organism>
<dbReference type="Pfam" id="PF00111">
    <property type="entry name" value="Fer2"/>
    <property type="match status" value="1"/>
</dbReference>
<dbReference type="PANTHER" id="PTHR47354">
    <property type="entry name" value="NADH OXIDOREDUCTASE HCR"/>
    <property type="match status" value="1"/>
</dbReference>
<feature type="domain" description="FAD-binding FR-type" evidence="4">
    <location>
        <begin position="98"/>
        <end position="195"/>
    </location>
</feature>
<dbReference type="EMBL" id="BAABGJ010000002">
    <property type="protein sequence ID" value="GAA4330068.1"/>
    <property type="molecule type" value="Genomic_DNA"/>
</dbReference>
<dbReference type="SUPFAM" id="SSF54292">
    <property type="entry name" value="2Fe-2S ferredoxin-like"/>
    <property type="match status" value="1"/>
</dbReference>
<dbReference type="Proteomes" id="UP001500975">
    <property type="component" value="Unassembled WGS sequence"/>
</dbReference>
<dbReference type="Pfam" id="PF00175">
    <property type="entry name" value="NAD_binding_1"/>
    <property type="match status" value="1"/>
</dbReference>
<accession>A0ABP8GUV7</accession>
<dbReference type="InterPro" id="IPR008333">
    <property type="entry name" value="Cbr1-like_FAD-bd_dom"/>
</dbReference>
<comment type="cofactor">
    <cofactor evidence="1">
        <name>FAD</name>
        <dbReference type="ChEBI" id="CHEBI:57692"/>
    </cofactor>
</comment>
<evidence type="ECO:0000259" key="3">
    <source>
        <dbReference type="PROSITE" id="PS51085"/>
    </source>
</evidence>
<dbReference type="InterPro" id="IPR017927">
    <property type="entry name" value="FAD-bd_FR_type"/>
</dbReference>
<dbReference type="Gene3D" id="2.40.30.10">
    <property type="entry name" value="Translation factors"/>
    <property type="match status" value="1"/>
</dbReference>
<dbReference type="Gene3D" id="3.10.20.30">
    <property type="match status" value="1"/>
</dbReference>
<feature type="domain" description="2Fe-2S ferredoxin-type" evidence="3">
    <location>
        <begin position="1"/>
        <end position="91"/>
    </location>
</feature>
<dbReference type="SUPFAM" id="SSF63380">
    <property type="entry name" value="Riboflavin synthase domain-like"/>
    <property type="match status" value="1"/>
</dbReference>
<dbReference type="InterPro" id="IPR017938">
    <property type="entry name" value="Riboflavin_synthase-like_b-brl"/>
</dbReference>
<dbReference type="InterPro" id="IPR001433">
    <property type="entry name" value="OxRdtase_FAD/NAD-bd"/>
</dbReference>
<sequence>MELHVRPLARTIPVQPGANLLEVLREHQVPVSYSCMAGRCGTCRCKVVEGEVLDAGTGKGALRPDGPREQHVLACQSTLTGNCTIEIPEPDEVVVHPARIVKATIAGIDELTHDIRRLRLKPARPLSFSPGQYAQLQFAPEHARPYSMARLCGDAELEFHVRRVPGGRVTDYVFEKLRTGDAVRVSGPLGAAYLRTRHVGPILCAAGGTGLAPVLAIVRGAIEAGMANPIHLYFGVRSQADVYGLEDLRELQALHPALKVHVVGVAGPLRPGMRQGLITDAIRSDWPQGFEGWRAYLCGSPPMVEAVTRLLQERGLPIEKIHADAFYPQAA</sequence>
<evidence type="ECO:0000313" key="6">
    <source>
        <dbReference type="Proteomes" id="UP001500975"/>
    </source>
</evidence>
<dbReference type="InterPro" id="IPR001041">
    <property type="entry name" value="2Fe-2S_ferredoxin-type"/>
</dbReference>
<gene>
    <name evidence="5" type="ORF">GCM10023165_03360</name>
</gene>